<feature type="signal peptide" evidence="13">
    <location>
        <begin position="1"/>
        <end position="23"/>
    </location>
</feature>
<dbReference type="PROSITE" id="PS50198">
    <property type="entry name" value="PPIC_PPIASE_2"/>
    <property type="match status" value="1"/>
</dbReference>
<dbReference type="RefSeq" id="WP_053400732.1">
    <property type="nucleotide sequence ID" value="NZ_JAUKEN010000002.1"/>
</dbReference>
<dbReference type="GO" id="GO:0006457">
    <property type="term" value="P:protein folding"/>
    <property type="evidence" value="ECO:0007669"/>
    <property type="project" value="UniProtKB-UniRule"/>
</dbReference>
<dbReference type="PANTHER" id="PTHR47245:SF1">
    <property type="entry name" value="FOLDASE PROTEIN PRSA"/>
    <property type="match status" value="1"/>
</dbReference>
<dbReference type="STRING" id="284581.AMD01_07260"/>
<sequence length="291" mass="31951">MKKSLVALTTAAGLLALTGCSSADGKSSGDGSKAVVETNAGNITKDDLYEAMKSRVGDQTVRDLVDEKVLSKKYKVTDKELKDQMDKLKEQYQDQYQAAVQQNGEAYIKNMLKIDLLRQKAATSGVKVSEADLKKAYEEKKPEIKASHILVKDEKTAKEVKAKLDKGEDFAKVAKEYSQDPGSAQQGGDLGFFGTGTMDPAFEKAAYSLKVGEVSQPVQSQFGYHIIKLTDKKKLESFKKMKPELENELKLQKVDQSKLQSAVNKVLKDADVKVKDKDLKDAVDTGDSNAK</sequence>
<dbReference type="OrthoDB" id="14196at2"/>
<dbReference type="EC" id="5.2.1.8" evidence="11"/>
<reference evidence="16" key="1">
    <citation type="submission" date="2015-08" db="EMBL/GenBank/DDBJ databases">
        <title>Fjat-14210 dsm16467.</title>
        <authorList>
            <person name="Liu B."/>
            <person name="Wang J."/>
            <person name="Zhu Y."/>
            <person name="Liu G."/>
            <person name="Chen Q."/>
            <person name="Chen Z."/>
            <person name="Lan J."/>
            <person name="Che J."/>
            <person name="Ge C."/>
            <person name="Shi H."/>
            <person name="Pan Z."/>
            <person name="Liu X."/>
        </authorList>
    </citation>
    <scope>NUCLEOTIDE SEQUENCE [LARGE SCALE GENOMIC DNA]</scope>
    <source>
        <strain evidence="16">DSM 16467</strain>
    </source>
</reference>
<organism evidence="15 16">
    <name type="scientific">Priestia koreensis</name>
    <dbReference type="NCBI Taxonomy" id="284581"/>
    <lineage>
        <taxon>Bacteria</taxon>
        <taxon>Bacillati</taxon>
        <taxon>Bacillota</taxon>
        <taxon>Bacilli</taxon>
        <taxon>Bacillales</taxon>
        <taxon>Bacillaceae</taxon>
        <taxon>Priestia</taxon>
    </lineage>
</organism>
<keyword evidence="5 11" id="KW-0732">Signal</keyword>
<evidence type="ECO:0000256" key="9">
    <source>
        <dbReference type="ARBA" id="ARBA00023235"/>
    </source>
</evidence>
<accession>A0A0M0L8Z8</accession>
<dbReference type="InterPro" id="IPR027304">
    <property type="entry name" value="Trigger_fact/SurA_dom_sf"/>
</dbReference>
<evidence type="ECO:0000256" key="4">
    <source>
        <dbReference type="ARBA" id="ARBA00022475"/>
    </source>
</evidence>
<dbReference type="GO" id="GO:0003755">
    <property type="term" value="F:peptidyl-prolyl cis-trans isomerase activity"/>
    <property type="evidence" value="ECO:0007669"/>
    <property type="project" value="UniProtKB-UniRule"/>
</dbReference>
<feature type="chain" id="PRO_5008845550" description="Foldase protein PrsA" evidence="13">
    <location>
        <begin position="24"/>
        <end position="291"/>
    </location>
</feature>
<dbReference type="InterPro" id="IPR023059">
    <property type="entry name" value="Foldase_PrsA"/>
</dbReference>
<dbReference type="SUPFAM" id="SSF54534">
    <property type="entry name" value="FKBP-like"/>
    <property type="match status" value="1"/>
</dbReference>
<dbReference type="AlphaFoldDB" id="A0A0M0L8Z8"/>
<keyword evidence="12" id="KW-0175">Coiled coil</keyword>
<keyword evidence="7 11" id="KW-0472">Membrane</keyword>
<evidence type="ECO:0000256" key="12">
    <source>
        <dbReference type="SAM" id="Coils"/>
    </source>
</evidence>
<evidence type="ECO:0000256" key="13">
    <source>
        <dbReference type="SAM" id="SignalP"/>
    </source>
</evidence>
<dbReference type="HAMAP" id="MF_01145">
    <property type="entry name" value="Foldase_PrsA"/>
    <property type="match status" value="1"/>
</dbReference>
<dbReference type="Gene3D" id="3.10.50.40">
    <property type="match status" value="1"/>
</dbReference>
<dbReference type="SUPFAM" id="SSF109998">
    <property type="entry name" value="Triger factor/SurA peptide-binding domain-like"/>
    <property type="match status" value="1"/>
</dbReference>
<dbReference type="PANTHER" id="PTHR47245">
    <property type="entry name" value="PEPTIDYLPROLYL ISOMERASE"/>
    <property type="match status" value="1"/>
</dbReference>
<keyword evidence="8 11" id="KW-0564">Palmitate</keyword>
<evidence type="ECO:0000256" key="7">
    <source>
        <dbReference type="ARBA" id="ARBA00023136"/>
    </source>
</evidence>
<evidence type="ECO:0000313" key="15">
    <source>
        <dbReference type="EMBL" id="KOO47143.1"/>
    </source>
</evidence>
<comment type="similarity">
    <text evidence="3 11">Belongs to the PrsA family.</text>
</comment>
<evidence type="ECO:0000256" key="10">
    <source>
        <dbReference type="ARBA" id="ARBA00023288"/>
    </source>
</evidence>
<dbReference type="InterPro" id="IPR000297">
    <property type="entry name" value="PPIase_PpiC"/>
</dbReference>
<dbReference type="GO" id="GO:0005886">
    <property type="term" value="C:plasma membrane"/>
    <property type="evidence" value="ECO:0007669"/>
    <property type="project" value="UniProtKB-SubCell"/>
</dbReference>
<keyword evidence="10 11" id="KW-0449">Lipoprotein</keyword>
<dbReference type="InterPro" id="IPR046357">
    <property type="entry name" value="PPIase_dom_sf"/>
</dbReference>
<evidence type="ECO:0000256" key="5">
    <source>
        <dbReference type="ARBA" id="ARBA00022729"/>
    </source>
</evidence>
<keyword evidence="4 11" id="KW-1003">Cell membrane</keyword>
<dbReference type="Pfam" id="PF00639">
    <property type="entry name" value="Rotamase"/>
    <property type="match status" value="1"/>
</dbReference>
<evidence type="ECO:0000256" key="1">
    <source>
        <dbReference type="ARBA" id="ARBA00000971"/>
    </source>
</evidence>
<dbReference type="PROSITE" id="PS51257">
    <property type="entry name" value="PROKAR_LIPOPROTEIN"/>
    <property type="match status" value="1"/>
</dbReference>
<evidence type="ECO:0000256" key="8">
    <source>
        <dbReference type="ARBA" id="ARBA00023139"/>
    </source>
</evidence>
<dbReference type="Proteomes" id="UP000037558">
    <property type="component" value="Unassembled WGS sequence"/>
</dbReference>
<keyword evidence="16" id="KW-1185">Reference proteome</keyword>
<evidence type="ECO:0000256" key="3">
    <source>
        <dbReference type="ARBA" id="ARBA00006071"/>
    </source>
</evidence>
<dbReference type="EMBL" id="LILC01000010">
    <property type="protein sequence ID" value="KOO47143.1"/>
    <property type="molecule type" value="Genomic_DNA"/>
</dbReference>
<dbReference type="PATRIC" id="fig|284581.3.peg.1333"/>
<evidence type="ECO:0000259" key="14">
    <source>
        <dbReference type="PROSITE" id="PS50198"/>
    </source>
</evidence>
<dbReference type="InterPro" id="IPR023058">
    <property type="entry name" value="PPIase_PpiC_CS"/>
</dbReference>
<name>A0A0M0L8Z8_9BACI</name>
<comment type="subcellular location">
    <subcellularLocation>
        <location evidence="2 11">Cell membrane</location>
        <topology evidence="2 11">Lipid-anchor</topology>
    </subcellularLocation>
</comment>
<evidence type="ECO:0000313" key="16">
    <source>
        <dbReference type="Proteomes" id="UP000037558"/>
    </source>
</evidence>
<protein>
    <recommendedName>
        <fullName evidence="11">Foldase protein PrsA</fullName>
        <ecNumber evidence="11">5.2.1.8</ecNumber>
    </recommendedName>
</protein>
<feature type="domain" description="PpiC" evidence="14">
    <location>
        <begin position="141"/>
        <end position="231"/>
    </location>
</feature>
<keyword evidence="9 11" id="KW-0413">Isomerase</keyword>
<comment type="function">
    <text evidence="11">Plays a major role in protein secretion by helping the post-translocational extracellular folding of several secreted proteins.</text>
</comment>
<evidence type="ECO:0000256" key="2">
    <source>
        <dbReference type="ARBA" id="ARBA00004193"/>
    </source>
</evidence>
<evidence type="ECO:0000256" key="11">
    <source>
        <dbReference type="HAMAP-Rule" id="MF_01145"/>
    </source>
</evidence>
<comment type="caution">
    <text evidence="15">The sequence shown here is derived from an EMBL/GenBank/DDBJ whole genome shotgun (WGS) entry which is preliminary data.</text>
</comment>
<gene>
    <name evidence="11 15" type="primary">prsA</name>
    <name evidence="15" type="ORF">AMD01_07260</name>
</gene>
<keyword evidence="6 11" id="KW-0697">Rotamase</keyword>
<evidence type="ECO:0000256" key="6">
    <source>
        <dbReference type="ARBA" id="ARBA00023110"/>
    </source>
</evidence>
<dbReference type="InterPro" id="IPR050245">
    <property type="entry name" value="PrsA_foldase"/>
</dbReference>
<comment type="catalytic activity">
    <reaction evidence="1 11">
        <text>[protein]-peptidylproline (omega=180) = [protein]-peptidylproline (omega=0)</text>
        <dbReference type="Rhea" id="RHEA:16237"/>
        <dbReference type="Rhea" id="RHEA-COMP:10747"/>
        <dbReference type="Rhea" id="RHEA-COMP:10748"/>
        <dbReference type="ChEBI" id="CHEBI:83833"/>
        <dbReference type="ChEBI" id="CHEBI:83834"/>
        <dbReference type="EC" id="5.2.1.8"/>
    </reaction>
</comment>
<dbReference type="PROSITE" id="PS01096">
    <property type="entry name" value="PPIC_PPIASE_1"/>
    <property type="match status" value="1"/>
</dbReference>
<proteinExistence type="inferred from homology"/>
<feature type="coiled-coil region" evidence="12">
    <location>
        <begin position="71"/>
        <end position="102"/>
    </location>
</feature>